<evidence type="ECO:0000256" key="1">
    <source>
        <dbReference type="SAM" id="Coils"/>
    </source>
</evidence>
<dbReference type="AlphaFoldDB" id="A0A7I4B1G9"/>
<dbReference type="EnsemblPlants" id="Pp3c16_17730V3.6">
    <property type="protein sequence ID" value="Pp3c16_17730V3.6"/>
    <property type="gene ID" value="Pp3c16_17730"/>
</dbReference>
<evidence type="ECO:0000313" key="4">
    <source>
        <dbReference type="Proteomes" id="UP000006727"/>
    </source>
</evidence>
<accession>A0A7I4B1G9</accession>
<organism evidence="3 4">
    <name type="scientific">Physcomitrium patens</name>
    <name type="common">Spreading-leaved earth moss</name>
    <name type="synonym">Physcomitrella patens</name>
    <dbReference type="NCBI Taxonomy" id="3218"/>
    <lineage>
        <taxon>Eukaryota</taxon>
        <taxon>Viridiplantae</taxon>
        <taxon>Streptophyta</taxon>
        <taxon>Embryophyta</taxon>
        <taxon>Bryophyta</taxon>
        <taxon>Bryophytina</taxon>
        <taxon>Bryopsida</taxon>
        <taxon>Funariidae</taxon>
        <taxon>Funariales</taxon>
        <taxon>Funariaceae</taxon>
        <taxon>Physcomitrium</taxon>
    </lineage>
</organism>
<feature type="domain" description="GIL1/IRKI C-terminal" evidence="2">
    <location>
        <begin position="587"/>
        <end position="636"/>
    </location>
</feature>
<dbReference type="InterPro" id="IPR056813">
    <property type="entry name" value="GIL1_IRKI_C"/>
</dbReference>
<dbReference type="EnsemblPlants" id="Pp3c16_17730V3.4">
    <property type="protein sequence ID" value="Pp3c16_17730V3.4"/>
    <property type="gene ID" value="Pp3c16_17730"/>
</dbReference>
<feature type="coiled-coil region" evidence="1">
    <location>
        <begin position="299"/>
        <end position="365"/>
    </location>
</feature>
<dbReference type="Gramene" id="Pp3c16_17730V3.5">
    <property type="protein sequence ID" value="Pp3c16_17730V3.5"/>
    <property type="gene ID" value="Pp3c16_17730"/>
</dbReference>
<gene>
    <name evidence="3" type="primary">LOC112293546</name>
</gene>
<proteinExistence type="predicted"/>
<keyword evidence="4" id="KW-1185">Reference proteome</keyword>
<dbReference type="EMBL" id="ABEU02000016">
    <property type="status" value="NOT_ANNOTATED_CDS"/>
    <property type="molecule type" value="Genomic_DNA"/>
</dbReference>
<dbReference type="GeneID" id="112293546"/>
<sequence length="640" mass="71367">MSEVVMGTIDADGDAELANEPVKFSWEQIVAMQKESAALRAQAAAVLTALPAGPTPRARRLPPRNEYPLFVPTLGNSVQEDSFKGRLMEYRYGSNSTKPEIELADSATAPNKSVQLLSDALRHAHSNRSSYNPSVALSPETLQLNEVTPKSTRSGRSDAASLPVTPAGLLRHMILQERQQALNFGETSRRIAPRPTRQAMEVGKLGSGNRARTARATRRGSASPTDVTLWKACSGGLSMVAPFADGFGLDSSAQLNRRPEVNYSTNQPKAQQQAGLFGFLNWGVKMTNEGNVTSVGRKTASERDASKDLENTMKNLQKQLEQTDKQRQTEVRKLQVALQSMNQKLDHLQAHCRNLELELQICKQTKISRRNSQEYDVDEDDGISESSSLKISSEPTRQRFGVPHSSLIPELFIRTYDEVVLSMRKLSRAICYHIREMGASSSQVITKVLENHSVGKGRLRKAQKILFFESLLNQILFESFENVNFEPSGGAPVLDPIILQHVSFQAFKELQIVTWLDIEERLDKQNVIVNHNFHQFFVVRMEIVLHQLGEVGETNMPGSVISAFFDAIKAVWLLHHLAFAFRPAATILRVSQGAKFEAEYMKQVHESDGERRGTSVFLMINPGFLLDDCVVKCRVYCSSK</sequence>
<dbReference type="EnsemblPlants" id="Pp3c16_17730V3.5">
    <property type="protein sequence ID" value="Pp3c16_17730V3.5"/>
    <property type="gene ID" value="Pp3c16_17730"/>
</dbReference>
<evidence type="ECO:0000259" key="2">
    <source>
        <dbReference type="Pfam" id="PF24994"/>
    </source>
</evidence>
<dbReference type="Gramene" id="Pp3c16_17730V3.6">
    <property type="protein sequence ID" value="Pp3c16_17730V3.6"/>
    <property type="gene ID" value="Pp3c16_17730"/>
</dbReference>
<dbReference type="Gramene" id="Pp3c16_17730V3.4">
    <property type="protein sequence ID" value="Pp3c16_17730V3.4"/>
    <property type="gene ID" value="Pp3c16_17730"/>
</dbReference>
<dbReference type="Gramene" id="Pp3c16_17730V3.7">
    <property type="protein sequence ID" value="Pp3c16_17730V3.7"/>
    <property type="gene ID" value="Pp3c16_17730"/>
</dbReference>
<reference evidence="3 4" key="2">
    <citation type="journal article" date="2018" name="Plant J.">
        <title>The Physcomitrella patens chromosome-scale assembly reveals moss genome structure and evolution.</title>
        <authorList>
            <person name="Lang D."/>
            <person name="Ullrich K.K."/>
            <person name="Murat F."/>
            <person name="Fuchs J."/>
            <person name="Jenkins J."/>
            <person name="Haas F.B."/>
            <person name="Piednoel M."/>
            <person name="Gundlach H."/>
            <person name="Van Bel M."/>
            <person name="Meyberg R."/>
            <person name="Vives C."/>
            <person name="Morata J."/>
            <person name="Symeonidi A."/>
            <person name="Hiss M."/>
            <person name="Muchero W."/>
            <person name="Kamisugi Y."/>
            <person name="Saleh O."/>
            <person name="Blanc G."/>
            <person name="Decker E.L."/>
            <person name="van Gessel N."/>
            <person name="Grimwood J."/>
            <person name="Hayes R.D."/>
            <person name="Graham S.W."/>
            <person name="Gunter L.E."/>
            <person name="McDaniel S.F."/>
            <person name="Hoernstein S.N.W."/>
            <person name="Larsson A."/>
            <person name="Li F.W."/>
            <person name="Perroud P.F."/>
            <person name="Phillips J."/>
            <person name="Ranjan P."/>
            <person name="Rokshar D.S."/>
            <person name="Rothfels C.J."/>
            <person name="Schneider L."/>
            <person name="Shu S."/>
            <person name="Stevenson D.W."/>
            <person name="Thummler F."/>
            <person name="Tillich M."/>
            <person name="Villarreal Aguilar J.C."/>
            <person name="Widiez T."/>
            <person name="Wong G.K."/>
            <person name="Wymore A."/>
            <person name="Zhang Y."/>
            <person name="Zimmer A.D."/>
            <person name="Quatrano R.S."/>
            <person name="Mayer K.F.X."/>
            <person name="Goodstein D."/>
            <person name="Casacuberta J.M."/>
            <person name="Vandepoele K."/>
            <person name="Reski R."/>
            <person name="Cuming A.C."/>
            <person name="Tuskan G.A."/>
            <person name="Maumus F."/>
            <person name="Salse J."/>
            <person name="Schmutz J."/>
            <person name="Rensing S.A."/>
        </authorList>
    </citation>
    <scope>NUCLEOTIDE SEQUENCE [LARGE SCALE GENOMIC DNA]</scope>
    <source>
        <strain evidence="3 4">cv. Gransden 2004</strain>
    </source>
</reference>
<protein>
    <recommendedName>
        <fullName evidence="2">GIL1/IRKI C-terminal domain-containing protein</fullName>
    </recommendedName>
</protein>
<dbReference type="InterPro" id="IPR042316">
    <property type="entry name" value="IRKI-like"/>
</dbReference>
<dbReference type="Proteomes" id="UP000006727">
    <property type="component" value="Chromosome 16"/>
</dbReference>
<dbReference type="OMA" id="VEYRTHE"/>
<dbReference type="Pfam" id="PF24994">
    <property type="entry name" value="GIL1_IRKI_C"/>
    <property type="match status" value="1"/>
</dbReference>
<keyword evidence="1" id="KW-0175">Coiled coil</keyword>
<dbReference type="PANTHER" id="PTHR31029:SF4">
    <property type="entry name" value="CYCLIN-DEPENDENT KINASE-LIKE PROTEIN"/>
    <property type="match status" value="1"/>
</dbReference>
<dbReference type="EnsemblPlants" id="Pp3c16_17730V3.7">
    <property type="protein sequence ID" value="Pp3c16_17730V3.7"/>
    <property type="gene ID" value="Pp3c16_17730"/>
</dbReference>
<evidence type="ECO:0000313" key="3">
    <source>
        <dbReference type="EnsemblPlants" id="Pp3c16_17730V3.5"/>
    </source>
</evidence>
<dbReference type="RefSeq" id="XP_024398864.1">
    <property type="nucleotide sequence ID" value="XM_024543096.2"/>
</dbReference>
<dbReference type="PANTHER" id="PTHR31029">
    <property type="entry name" value="CYCLIN-DEPENDENT KINASE-LIKE PROTEIN"/>
    <property type="match status" value="1"/>
</dbReference>
<reference evidence="3" key="3">
    <citation type="submission" date="2020-12" db="UniProtKB">
        <authorList>
            <consortium name="EnsemblPlants"/>
        </authorList>
    </citation>
    <scope>IDENTIFICATION</scope>
</reference>
<reference evidence="3 4" key="1">
    <citation type="journal article" date="2008" name="Science">
        <title>The Physcomitrella genome reveals evolutionary insights into the conquest of land by plants.</title>
        <authorList>
            <person name="Rensing S."/>
            <person name="Lang D."/>
            <person name="Zimmer A."/>
            <person name="Terry A."/>
            <person name="Salamov A."/>
            <person name="Shapiro H."/>
            <person name="Nishiyama T."/>
            <person name="Perroud P.-F."/>
            <person name="Lindquist E."/>
            <person name="Kamisugi Y."/>
            <person name="Tanahashi T."/>
            <person name="Sakakibara K."/>
            <person name="Fujita T."/>
            <person name="Oishi K."/>
            <person name="Shin-I T."/>
            <person name="Kuroki Y."/>
            <person name="Toyoda A."/>
            <person name="Suzuki Y."/>
            <person name="Hashimoto A."/>
            <person name="Yamaguchi K."/>
            <person name="Sugano A."/>
            <person name="Kohara Y."/>
            <person name="Fujiyama A."/>
            <person name="Anterola A."/>
            <person name="Aoki S."/>
            <person name="Ashton N."/>
            <person name="Barbazuk W.B."/>
            <person name="Barker E."/>
            <person name="Bennetzen J."/>
            <person name="Bezanilla M."/>
            <person name="Blankenship R."/>
            <person name="Cho S.H."/>
            <person name="Dutcher S."/>
            <person name="Estelle M."/>
            <person name="Fawcett J.A."/>
            <person name="Gundlach H."/>
            <person name="Hanada K."/>
            <person name="Heyl A."/>
            <person name="Hicks K.A."/>
            <person name="Hugh J."/>
            <person name="Lohr M."/>
            <person name="Mayer K."/>
            <person name="Melkozernov A."/>
            <person name="Murata T."/>
            <person name="Nelson D."/>
            <person name="Pils B."/>
            <person name="Prigge M."/>
            <person name="Reiss B."/>
            <person name="Renner T."/>
            <person name="Rombauts S."/>
            <person name="Rushton P."/>
            <person name="Sanderfoot A."/>
            <person name="Schween G."/>
            <person name="Shiu S.-H."/>
            <person name="Stueber K."/>
            <person name="Theodoulou F.L."/>
            <person name="Tu H."/>
            <person name="Van de Peer Y."/>
            <person name="Verrier P.J."/>
            <person name="Waters E."/>
            <person name="Wood A."/>
            <person name="Yang L."/>
            <person name="Cove D."/>
            <person name="Cuming A."/>
            <person name="Hasebe M."/>
            <person name="Lucas S."/>
            <person name="Mishler D.B."/>
            <person name="Reski R."/>
            <person name="Grigoriev I."/>
            <person name="Quatrano R.S."/>
            <person name="Boore J.L."/>
        </authorList>
    </citation>
    <scope>NUCLEOTIDE SEQUENCE [LARGE SCALE GENOMIC DNA]</scope>
    <source>
        <strain evidence="3 4">cv. Gransden 2004</strain>
    </source>
</reference>
<name>A0A7I4B1G9_PHYPA</name>
<dbReference type="FunCoup" id="A0A7I4B1G9">
    <property type="interactions" value="790"/>
</dbReference>